<sequence length="208" mass="22452">MLSGPIKLHLDAAPEVEYNDDPSSGSFSLLVQADSVPSDDWMISLARRAGCRPEQLTLLVAPQISLLGAAQIAGRMNENMIFTMERSLGLDANCVASIEGYAPVCPPGAKTKRKKILLPDDYLHYGAFSRLTLRSGSGIDAQKLAGELAFCSLSIFGSLFIDLLDQAGGDFFKIPNLLHINKLALVEVYDPESGKTCRAGELRPDLLV</sequence>
<dbReference type="SUPFAM" id="SSF56199">
    <property type="entry name" value="Methenyltetrahydromethanopterin cyclohydrolase"/>
    <property type="match status" value="1"/>
</dbReference>
<comment type="similarity">
    <text evidence="2">Belongs to the MCH family.</text>
</comment>
<evidence type="ECO:0000256" key="1">
    <source>
        <dbReference type="ARBA" id="ARBA00004496"/>
    </source>
</evidence>
<dbReference type="GO" id="GO:0006730">
    <property type="term" value="P:one-carbon metabolic process"/>
    <property type="evidence" value="ECO:0007669"/>
    <property type="project" value="UniProtKB-KW"/>
</dbReference>
<evidence type="ECO:0000256" key="3">
    <source>
        <dbReference type="ARBA" id="ARBA00012765"/>
    </source>
</evidence>
<keyword evidence="7 10" id="KW-0378">Hydrolase</keyword>
<evidence type="ECO:0000256" key="5">
    <source>
        <dbReference type="ARBA" id="ARBA00022490"/>
    </source>
</evidence>
<proteinExistence type="inferred from homology"/>
<dbReference type="EC" id="3.5.4.27" evidence="3"/>
<comment type="caution">
    <text evidence="10">The sequence shown here is derived from an EMBL/GenBank/DDBJ whole genome shotgun (WGS) entry which is preliminary data.</text>
</comment>
<organism evidence="10">
    <name type="scientific">bioreactor metagenome</name>
    <dbReference type="NCBI Taxonomy" id="1076179"/>
    <lineage>
        <taxon>unclassified sequences</taxon>
        <taxon>metagenomes</taxon>
        <taxon>ecological metagenomes</taxon>
    </lineage>
</organism>
<dbReference type="InterPro" id="IPR003209">
    <property type="entry name" value="METHMP_CycHdrlase"/>
</dbReference>
<dbReference type="Gene3D" id="3.30.1030.10">
    <property type="entry name" value="Methenyltetrahydromethanopterin Cyclohydrolase, Chain A, domain 2"/>
    <property type="match status" value="1"/>
</dbReference>
<evidence type="ECO:0000256" key="9">
    <source>
        <dbReference type="ARBA" id="ARBA00048684"/>
    </source>
</evidence>
<dbReference type="GO" id="GO:0005737">
    <property type="term" value="C:cytoplasm"/>
    <property type="evidence" value="ECO:0007669"/>
    <property type="project" value="UniProtKB-SubCell"/>
</dbReference>
<evidence type="ECO:0000256" key="2">
    <source>
        <dbReference type="ARBA" id="ARBA00006902"/>
    </source>
</evidence>
<reference evidence="10" key="1">
    <citation type="submission" date="2019-08" db="EMBL/GenBank/DDBJ databases">
        <authorList>
            <person name="Kucharzyk K."/>
            <person name="Murdoch R.W."/>
            <person name="Higgins S."/>
            <person name="Loffler F."/>
        </authorList>
    </citation>
    <scope>NUCLEOTIDE SEQUENCE</scope>
</reference>
<dbReference type="AlphaFoldDB" id="A0A645D741"/>
<keyword evidence="5" id="KW-0963">Cytoplasm</keyword>
<evidence type="ECO:0000313" key="10">
    <source>
        <dbReference type="EMBL" id="MPM84997.1"/>
    </source>
</evidence>
<keyword evidence="6" id="KW-0554">One-carbon metabolism</keyword>
<dbReference type="EMBL" id="VSSQ01033413">
    <property type="protein sequence ID" value="MPM84997.1"/>
    <property type="molecule type" value="Genomic_DNA"/>
</dbReference>
<evidence type="ECO:0000256" key="7">
    <source>
        <dbReference type="ARBA" id="ARBA00022801"/>
    </source>
</evidence>
<name>A0A645D741_9ZZZZ</name>
<accession>A0A645D741</accession>
<protein>
    <recommendedName>
        <fullName evidence="4">Methenyltetrahydromethanopterin cyclohydrolase</fullName>
        <ecNumber evidence="3">3.5.4.27</ecNumber>
    </recommendedName>
    <alternativeName>
        <fullName evidence="8">Methenyl-H4MPT cyclohydrolase</fullName>
    </alternativeName>
</protein>
<evidence type="ECO:0000256" key="4">
    <source>
        <dbReference type="ARBA" id="ARBA00020597"/>
    </source>
</evidence>
<evidence type="ECO:0000256" key="6">
    <source>
        <dbReference type="ARBA" id="ARBA00022563"/>
    </source>
</evidence>
<dbReference type="GO" id="GO:0018759">
    <property type="term" value="F:methenyltetrahydromethanopterin cyclohydrolase activity"/>
    <property type="evidence" value="ECO:0007669"/>
    <property type="project" value="UniProtKB-EC"/>
</dbReference>
<gene>
    <name evidence="10" type="primary">mch_7</name>
    <name evidence="10" type="ORF">SDC9_132074</name>
</gene>
<comment type="catalytic activity">
    <reaction evidence="9">
        <text>5,10-methenyl-5,6,7,8-tetrahydromethanopterin + H2O = N(5)-formyl-5,6,7,8-tetrahydromethanopterin + H(+)</text>
        <dbReference type="Rhea" id="RHEA:19053"/>
        <dbReference type="ChEBI" id="CHEBI:15377"/>
        <dbReference type="ChEBI" id="CHEBI:15378"/>
        <dbReference type="ChEBI" id="CHEBI:58018"/>
        <dbReference type="ChEBI" id="CHEBI:58337"/>
        <dbReference type="EC" id="3.5.4.27"/>
    </reaction>
</comment>
<dbReference type="Pfam" id="PF02289">
    <property type="entry name" value="MCH"/>
    <property type="match status" value="1"/>
</dbReference>
<evidence type="ECO:0000256" key="8">
    <source>
        <dbReference type="ARBA" id="ARBA00030468"/>
    </source>
</evidence>
<comment type="subcellular location">
    <subcellularLocation>
        <location evidence="1">Cytoplasm</location>
    </subcellularLocation>
</comment>